<dbReference type="Pfam" id="PF01266">
    <property type="entry name" value="DAO"/>
    <property type="match status" value="1"/>
</dbReference>
<dbReference type="Gene3D" id="3.30.9.100">
    <property type="match status" value="1"/>
</dbReference>
<proteinExistence type="predicted"/>
<dbReference type="SUPFAM" id="SSF51905">
    <property type="entry name" value="FAD/NAD(P)-binding domain"/>
    <property type="match status" value="1"/>
</dbReference>
<dbReference type="AlphaFoldDB" id="A0A1G9YT40"/>
<evidence type="ECO:0000313" key="2">
    <source>
        <dbReference type="EMBL" id="SDN11661.1"/>
    </source>
</evidence>
<evidence type="ECO:0000313" key="3">
    <source>
        <dbReference type="Proteomes" id="UP000198680"/>
    </source>
</evidence>
<reference evidence="3" key="1">
    <citation type="submission" date="2016-10" db="EMBL/GenBank/DDBJ databases">
        <authorList>
            <person name="Varghese N."/>
            <person name="Submissions S."/>
        </authorList>
    </citation>
    <scope>NUCLEOTIDE SEQUENCE [LARGE SCALE GENOMIC DNA]</scope>
    <source>
        <strain evidence="3">DSM 45419</strain>
    </source>
</reference>
<dbReference type="InterPro" id="IPR006076">
    <property type="entry name" value="FAD-dep_OxRdtase"/>
</dbReference>
<sequence>MAAIVVCGGGVIGLCAGLMLAEDGHDVTVLEPDPADPPGTPAEAWDGWRRAGVAQFRQPHSLFSCFRAVADTELPELTDRLLAAGCTWVDYLDPLPPSIEDRAPREDDDRIRFVTGRRPVTEAVVAAAAEEHPRLDLRRGVRVTGLVAGRSVLDGVPHVVGVRTSTGEDIAADLVVDATGRRTRGPTWLEALGARPLRIESEDSGFVYYTRYFTGPELPRRIGRQLAPVGSFSVLTLAGDNSTWSVTLFGATRDTPLKALRDPATFDRVVAACPLQAHWLDGEPITGVLAMAGVLDCYRRTVVDGEPVVTGYVAVGDAWACTNPSAGKGISIGAIHAQLLRAVVRHHLGDPEELVRAFDEATEREVTPFYRNQIAADRARIAEMDAFRAGRQPQPPDPEQVRLLTAAMYDAEVFRGLIEMVTCLALPQEVLSRPGMQERLERFADTPPPRPTPGPDRVRLLELLAG</sequence>
<protein>
    <submittedName>
        <fullName evidence="2">Dehydrogenase (Flavoprotein)</fullName>
    </submittedName>
</protein>
<gene>
    <name evidence="2" type="ORF">SAMN05660642_04089</name>
</gene>
<dbReference type="Proteomes" id="UP000198680">
    <property type="component" value="Unassembled WGS sequence"/>
</dbReference>
<name>A0A1G9YT40_9ACTN</name>
<feature type="domain" description="FAD dependent oxidoreductase" evidence="1">
    <location>
        <begin position="4"/>
        <end position="35"/>
    </location>
</feature>
<dbReference type="STRING" id="1137991.SAMN05660642_04089"/>
<keyword evidence="3" id="KW-1185">Reference proteome</keyword>
<dbReference type="InterPro" id="IPR036188">
    <property type="entry name" value="FAD/NAD-bd_sf"/>
</dbReference>
<dbReference type="OrthoDB" id="9790035at2"/>
<accession>A0A1G9YT40</accession>
<dbReference type="Gene3D" id="3.50.50.60">
    <property type="entry name" value="FAD/NAD(P)-binding domain"/>
    <property type="match status" value="2"/>
</dbReference>
<dbReference type="RefSeq" id="WP_139177234.1">
    <property type="nucleotide sequence ID" value="NZ_FNHE01000012.1"/>
</dbReference>
<evidence type="ECO:0000259" key="1">
    <source>
        <dbReference type="Pfam" id="PF01266"/>
    </source>
</evidence>
<dbReference type="EMBL" id="FNHE01000012">
    <property type="protein sequence ID" value="SDN11661.1"/>
    <property type="molecule type" value="Genomic_DNA"/>
</dbReference>
<organism evidence="2 3">
    <name type="scientific">Geodermatophilus siccatus</name>
    <dbReference type="NCBI Taxonomy" id="1137991"/>
    <lineage>
        <taxon>Bacteria</taxon>
        <taxon>Bacillati</taxon>
        <taxon>Actinomycetota</taxon>
        <taxon>Actinomycetes</taxon>
        <taxon>Geodermatophilales</taxon>
        <taxon>Geodermatophilaceae</taxon>
        <taxon>Geodermatophilus</taxon>
    </lineage>
</organism>